<organism evidence="6 7">
    <name type="scientific">Stackebrandtia endophytica</name>
    <dbReference type="NCBI Taxonomy" id="1496996"/>
    <lineage>
        <taxon>Bacteria</taxon>
        <taxon>Bacillati</taxon>
        <taxon>Actinomycetota</taxon>
        <taxon>Actinomycetes</taxon>
        <taxon>Glycomycetales</taxon>
        <taxon>Glycomycetaceae</taxon>
        <taxon>Stackebrandtia</taxon>
    </lineage>
</organism>
<feature type="signal peptide" evidence="3">
    <location>
        <begin position="1"/>
        <end position="25"/>
    </location>
</feature>
<dbReference type="GO" id="GO:0016787">
    <property type="term" value="F:hydrolase activity"/>
    <property type="evidence" value="ECO:0007669"/>
    <property type="project" value="UniProtKB-KW"/>
</dbReference>
<feature type="domain" description="AB hydrolase-1" evidence="4">
    <location>
        <begin position="80"/>
        <end position="238"/>
    </location>
</feature>
<proteinExistence type="inferred from homology"/>
<comment type="caution">
    <text evidence="6">The sequence shown here is derived from an EMBL/GenBank/DDBJ whole genome shotgun (WGS) entry which is preliminary data.</text>
</comment>
<protein>
    <submittedName>
        <fullName evidence="6">TAP-like protein</fullName>
    </submittedName>
</protein>
<dbReference type="Gene3D" id="3.40.50.1820">
    <property type="entry name" value="alpha/beta hydrolase"/>
    <property type="match status" value="1"/>
</dbReference>
<keyword evidence="3" id="KW-0732">Signal</keyword>
<evidence type="ECO:0000313" key="7">
    <source>
        <dbReference type="Proteomes" id="UP000317043"/>
    </source>
</evidence>
<accession>A0A543B3U3</accession>
<gene>
    <name evidence="6" type="ORF">FB566_5115</name>
</gene>
<evidence type="ECO:0000259" key="5">
    <source>
        <dbReference type="Pfam" id="PF08386"/>
    </source>
</evidence>
<comment type="similarity">
    <text evidence="1">Belongs to the peptidase S33 family.</text>
</comment>
<dbReference type="InterPro" id="IPR000073">
    <property type="entry name" value="AB_hydrolase_1"/>
</dbReference>
<feature type="chain" id="PRO_5022027142" evidence="3">
    <location>
        <begin position="26"/>
        <end position="485"/>
    </location>
</feature>
<feature type="domain" description="Peptidase S33 tripeptidyl aminopeptidase-like C-terminal" evidence="5">
    <location>
        <begin position="386"/>
        <end position="477"/>
    </location>
</feature>
<evidence type="ECO:0000259" key="4">
    <source>
        <dbReference type="Pfam" id="PF00561"/>
    </source>
</evidence>
<dbReference type="InterPro" id="IPR029058">
    <property type="entry name" value="AB_hydrolase_fold"/>
</dbReference>
<evidence type="ECO:0000256" key="1">
    <source>
        <dbReference type="ARBA" id="ARBA00010088"/>
    </source>
</evidence>
<keyword evidence="7" id="KW-1185">Reference proteome</keyword>
<keyword evidence="2" id="KW-0378">Hydrolase</keyword>
<evidence type="ECO:0000256" key="2">
    <source>
        <dbReference type="ARBA" id="ARBA00022801"/>
    </source>
</evidence>
<dbReference type="AlphaFoldDB" id="A0A543B3U3"/>
<dbReference type="PANTHER" id="PTHR43248:SF30">
    <property type="entry name" value="AB HYDROLASE-1 DOMAIN-CONTAINING PROTEIN"/>
    <property type="match status" value="1"/>
</dbReference>
<dbReference type="EMBL" id="VFOW01000001">
    <property type="protein sequence ID" value="TQL79506.1"/>
    <property type="molecule type" value="Genomic_DNA"/>
</dbReference>
<dbReference type="PANTHER" id="PTHR43248">
    <property type="entry name" value="2-SUCCINYL-6-HYDROXY-2,4-CYCLOHEXADIENE-1-CARBOXYLATE SYNTHASE"/>
    <property type="match status" value="1"/>
</dbReference>
<dbReference type="Pfam" id="PF08386">
    <property type="entry name" value="Abhydrolase_4"/>
    <property type="match status" value="1"/>
</dbReference>
<reference evidence="6 7" key="1">
    <citation type="submission" date="2019-06" db="EMBL/GenBank/DDBJ databases">
        <title>Sequencing the genomes of 1000 actinobacteria strains.</title>
        <authorList>
            <person name="Klenk H.-P."/>
        </authorList>
    </citation>
    <scope>NUCLEOTIDE SEQUENCE [LARGE SCALE GENOMIC DNA]</scope>
    <source>
        <strain evidence="6 7">DSM 45928</strain>
    </source>
</reference>
<dbReference type="OrthoDB" id="3930934at2"/>
<sequence>MRLRGIATVVAAVTVSLVAASGAHATPTSDPIDWQPCEDAPEVDCASITVPVDWTDPDNTETIEIGLARHRATGGESSGSVVINPGGPGGSGVDMIKYGAYLVSDEIAAQYDVIGFDPRGINTSEPIQCDEKLFEEFASMPYPETLREYKAVQRLNGELAADCSERTGALFDHVDTIQTAHDIEAIRVALDDGGLNYAGYSYGTLMGQQYAELFGDNIRSMVLDGNMDHSLTTAWEFMSTETAAAEKNFVAFADWCDADTSCALNGDDTKATYGDLRERARSGDLTDPNTGEAVDFYQLTGLTFSYSSNPSQWSELAAGLRDLRDQSDTRTLSAALSDEVEINYPGQAIWCQDWNYPIYGYGHWALLNLGLALEYPNMQWTPYNQHALSCIGSGIETTNPQQPLQIDDDVDLVMIGNHYDIATVYPWSVSAAEQSGATLITYEGFGHTVYGQGLECIDGPVDSYIMDGVNPEEGISCPDARVSTG</sequence>
<dbReference type="InterPro" id="IPR051601">
    <property type="entry name" value="Serine_prot/Carboxylest_S33"/>
</dbReference>
<dbReference type="Proteomes" id="UP000317043">
    <property type="component" value="Unassembled WGS sequence"/>
</dbReference>
<dbReference type="Pfam" id="PF00561">
    <property type="entry name" value="Abhydrolase_1"/>
    <property type="match status" value="1"/>
</dbReference>
<evidence type="ECO:0000313" key="6">
    <source>
        <dbReference type="EMBL" id="TQL79506.1"/>
    </source>
</evidence>
<dbReference type="SUPFAM" id="SSF53474">
    <property type="entry name" value="alpha/beta-Hydrolases"/>
    <property type="match status" value="1"/>
</dbReference>
<dbReference type="InParanoid" id="A0A543B3U3"/>
<dbReference type="InterPro" id="IPR013595">
    <property type="entry name" value="Pept_S33_TAP-like_C"/>
</dbReference>
<name>A0A543B3U3_9ACTN</name>
<evidence type="ECO:0000256" key="3">
    <source>
        <dbReference type="SAM" id="SignalP"/>
    </source>
</evidence>
<dbReference type="RefSeq" id="WP_142044869.1">
    <property type="nucleotide sequence ID" value="NZ_JBHTGS010000002.1"/>
</dbReference>